<evidence type="ECO:0000313" key="2">
    <source>
        <dbReference type="EMBL" id="RDW27193.1"/>
    </source>
</evidence>
<gene>
    <name evidence="2" type="ORF">B0I71DRAFT_169788</name>
</gene>
<feature type="compositionally biased region" description="Basic residues" evidence="1">
    <location>
        <begin position="151"/>
        <end position="173"/>
    </location>
</feature>
<dbReference type="VEuPathDB" id="FungiDB:YALI1_C09878g"/>
<feature type="region of interest" description="Disordered" evidence="1">
    <location>
        <begin position="232"/>
        <end position="255"/>
    </location>
</feature>
<name>A0A371CA85_YARLL</name>
<feature type="region of interest" description="Disordered" evidence="1">
    <location>
        <begin position="148"/>
        <end position="173"/>
    </location>
</feature>
<dbReference type="Proteomes" id="UP000256601">
    <property type="component" value="Unassembled WGS sequence"/>
</dbReference>
<accession>A0A371CA85</accession>
<dbReference type="EMBL" id="KZ858967">
    <property type="protein sequence ID" value="RDW27193.1"/>
    <property type="molecule type" value="Genomic_DNA"/>
</dbReference>
<organism evidence="2 3">
    <name type="scientific">Yarrowia lipolytica</name>
    <name type="common">Candida lipolytica</name>
    <dbReference type="NCBI Taxonomy" id="4952"/>
    <lineage>
        <taxon>Eukaryota</taxon>
        <taxon>Fungi</taxon>
        <taxon>Dikarya</taxon>
        <taxon>Ascomycota</taxon>
        <taxon>Saccharomycotina</taxon>
        <taxon>Dipodascomycetes</taxon>
        <taxon>Dipodascales</taxon>
        <taxon>Dipodascales incertae sedis</taxon>
        <taxon>Yarrowia</taxon>
    </lineage>
</organism>
<proteinExistence type="predicted"/>
<sequence>MENTILHIHSFQLPQTEQPYPEAMLFDRDTSDSRTVLTQKPNGLEISLNFLQYDGHKGLFIRQDSRTNEPEYIEPKVLKPRNSYILFRNATSRCSQSIDPNSAFVSRVSSYIWGSGIPNPIVRRWFKYMGFFEALYHEVDYPEYIPNKLPKSPKKPKVQKGATKSKKKGAKGKNKVTALQVLVGPTVGVGGGMTVSPMTAFFSNNSHVTCYDPNFVLDTPTREFLMMPLDDITLPSQGPRSDSQEQHVPRQPPDGQDYFDILDIDDFVSPYDDLTTRSFTNRQLFKHATLG</sequence>
<reference evidence="2 3" key="1">
    <citation type="submission" date="2018-07" db="EMBL/GenBank/DDBJ databases">
        <title>Draft Genome Assemblies for Five Robust Yarrowia lipolytica Strains Exhibiting High Lipid Production and Pentose Sugar Utilization and Sugar Alcohol Secretion from Undetoxified Lignocellulosic Biomass Hydrolysates.</title>
        <authorList>
            <consortium name="DOE Joint Genome Institute"/>
            <person name="Walker C."/>
            <person name="Ryu S."/>
            <person name="Na H."/>
            <person name="Zane M."/>
            <person name="LaButti K."/>
            <person name="Lipzen A."/>
            <person name="Haridas S."/>
            <person name="Barry K."/>
            <person name="Grigoriev I.V."/>
            <person name="Quarterman J."/>
            <person name="Slininger P."/>
            <person name="Dien B."/>
            <person name="Trinh C.T."/>
        </authorList>
    </citation>
    <scope>NUCLEOTIDE SEQUENCE [LARGE SCALE GENOMIC DNA]</scope>
    <source>
        <strain evidence="2 3">YB392</strain>
    </source>
</reference>
<evidence type="ECO:0000256" key="1">
    <source>
        <dbReference type="SAM" id="MobiDB-lite"/>
    </source>
</evidence>
<dbReference type="AlphaFoldDB" id="A0A371CA85"/>
<evidence type="ECO:0000313" key="3">
    <source>
        <dbReference type="Proteomes" id="UP000256601"/>
    </source>
</evidence>
<protein>
    <submittedName>
        <fullName evidence="2">Mating-type protein A2</fullName>
    </submittedName>
</protein>